<comment type="caution">
    <text evidence="7">The sequence shown here is derived from an EMBL/GenBank/DDBJ whole genome shotgun (WGS) entry which is preliminary data.</text>
</comment>
<dbReference type="PANTHER" id="PTHR44688">
    <property type="entry name" value="DNA-BINDING TRANSCRIPTIONAL ACTIVATOR DEVR_DOSR"/>
    <property type="match status" value="1"/>
</dbReference>
<evidence type="ECO:0000256" key="3">
    <source>
        <dbReference type="ARBA" id="ARBA00023163"/>
    </source>
</evidence>
<dbReference type="CDD" id="cd06170">
    <property type="entry name" value="LuxR_C_like"/>
    <property type="match status" value="1"/>
</dbReference>
<keyword evidence="8" id="KW-1185">Reference proteome</keyword>
<dbReference type="SMART" id="SM00448">
    <property type="entry name" value="REC"/>
    <property type="match status" value="1"/>
</dbReference>
<dbReference type="InterPro" id="IPR011006">
    <property type="entry name" value="CheY-like_superfamily"/>
</dbReference>
<dbReference type="SUPFAM" id="SSF52172">
    <property type="entry name" value="CheY-like"/>
    <property type="match status" value="1"/>
</dbReference>
<dbReference type="CDD" id="cd17537">
    <property type="entry name" value="REC_FixJ"/>
    <property type="match status" value="1"/>
</dbReference>
<dbReference type="Pfam" id="PF00072">
    <property type="entry name" value="Response_reg"/>
    <property type="match status" value="1"/>
</dbReference>
<proteinExistence type="predicted"/>
<evidence type="ECO:0000256" key="1">
    <source>
        <dbReference type="ARBA" id="ARBA00023015"/>
    </source>
</evidence>
<evidence type="ECO:0000256" key="2">
    <source>
        <dbReference type="ARBA" id="ARBA00023125"/>
    </source>
</evidence>
<dbReference type="InterPro" id="IPR001789">
    <property type="entry name" value="Sig_transdc_resp-reg_receiver"/>
</dbReference>
<gene>
    <name evidence="7" type="ORF">J2739_001782</name>
</gene>
<protein>
    <submittedName>
        <fullName evidence="7">FixJ family two-component response regulator</fullName>
    </submittedName>
</protein>
<dbReference type="PRINTS" id="PR00038">
    <property type="entry name" value="HTHLUXR"/>
</dbReference>
<dbReference type="RefSeq" id="WP_309900614.1">
    <property type="nucleotide sequence ID" value="NZ_JAVDRF010000003.1"/>
</dbReference>
<dbReference type="Proteomes" id="UP001184230">
    <property type="component" value="Unassembled WGS sequence"/>
</dbReference>
<dbReference type="InterPro" id="IPR016032">
    <property type="entry name" value="Sig_transdc_resp-reg_C-effctor"/>
</dbReference>
<dbReference type="PROSITE" id="PS50110">
    <property type="entry name" value="RESPONSE_REGULATORY"/>
    <property type="match status" value="1"/>
</dbReference>
<dbReference type="SUPFAM" id="SSF46894">
    <property type="entry name" value="C-terminal effector domain of the bipartite response regulators"/>
    <property type="match status" value="1"/>
</dbReference>
<dbReference type="EMBL" id="JAVDRF010000003">
    <property type="protein sequence ID" value="MDR6536012.1"/>
    <property type="molecule type" value="Genomic_DNA"/>
</dbReference>
<dbReference type="InterPro" id="IPR036388">
    <property type="entry name" value="WH-like_DNA-bd_sf"/>
</dbReference>
<accession>A0ABU1NC25</accession>
<dbReference type="Pfam" id="PF00196">
    <property type="entry name" value="GerE"/>
    <property type="match status" value="1"/>
</dbReference>
<dbReference type="SMART" id="SM00421">
    <property type="entry name" value="HTH_LUXR"/>
    <property type="match status" value="1"/>
</dbReference>
<keyword evidence="1" id="KW-0805">Transcription regulation</keyword>
<feature type="modified residue" description="4-aspartylphosphate" evidence="4">
    <location>
        <position position="56"/>
    </location>
</feature>
<sequence length="209" mass="22759">MATERPVVFVVDDDLAMREALQDLLASVGMDVRLFASTQDFMQAQRPDAPGCLVLDVRLPGASGLSFQEELPRAGVDLPVIFITGHGDIPMTVRAMKAGAVEFLSKPFRDQELLDAIDAAIERHRAQRREKALVAELRQRFATLTQREREVMALVSAGRVNKQIAAELGISEATVKVHRGQIMRKMGTASLAQLVRIADTLGPSKASGA</sequence>
<evidence type="ECO:0000259" key="5">
    <source>
        <dbReference type="PROSITE" id="PS50043"/>
    </source>
</evidence>
<name>A0ABU1NC25_9BURK</name>
<organism evidence="7 8">
    <name type="scientific">Variovorax soli</name>
    <dbReference type="NCBI Taxonomy" id="376815"/>
    <lineage>
        <taxon>Bacteria</taxon>
        <taxon>Pseudomonadati</taxon>
        <taxon>Pseudomonadota</taxon>
        <taxon>Betaproteobacteria</taxon>
        <taxon>Burkholderiales</taxon>
        <taxon>Comamonadaceae</taxon>
        <taxon>Variovorax</taxon>
    </lineage>
</organism>
<dbReference type="InterPro" id="IPR000792">
    <property type="entry name" value="Tscrpt_reg_LuxR_C"/>
</dbReference>
<evidence type="ECO:0000256" key="4">
    <source>
        <dbReference type="PROSITE-ProRule" id="PRU00169"/>
    </source>
</evidence>
<keyword evidence="3" id="KW-0804">Transcription</keyword>
<dbReference type="Gene3D" id="3.40.50.2300">
    <property type="match status" value="1"/>
</dbReference>
<keyword evidence="2" id="KW-0238">DNA-binding</keyword>
<evidence type="ECO:0000313" key="8">
    <source>
        <dbReference type="Proteomes" id="UP001184230"/>
    </source>
</evidence>
<reference evidence="7 8" key="1">
    <citation type="submission" date="2023-07" db="EMBL/GenBank/DDBJ databases">
        <title>Sorghum-associated microbial communities from plants grown in Nebraska, USA.</title>
        <authorList>
            <person name="Schachtman D."/>
        </authorList>
    </citation>
    <scope>NUCLEOTIDE SEQUENCE [LARGE SCALE GENOMIC DNA]</scope>
    <source>
        <strain evidence="7 8">DS1781</strain>
    </source>
</reference>
<evidence type="ECO:0000313" key="7">
    <source>
        <dbReference type="EMBL" id="MDR6536012.1"/>
    </source>
</evidence>
<feature type="domain" description="Response regulatory" evidence="6">
    <location>
        <begin position="7"/>
        <end position="121"/>
    </location>
</feature>
<feature type="domain" description="HTH luxR-type" evidence="5">
    <location>
        <begin position="137"/>
        <end position="202"/>
    </location>
</feature>
<dbReference type="PROSITE" id="PS50043">
    <property type="entry name" value="HTH_LUXR_2"/>
    <property type="match status" value="1"/>
</dbReference>
<dbReference type="Gene3D" id="1.10.10.10">
    <property type="entry name" value="Winged helix-like DNA-binding domain superfamily/Winged helix DNA-binding domain"/>
    <property type="match status" value="1"/>
</dbReference>
<dbReference type="PANTHER" id="PTHR44688:SF16">
    <property type="entry name" value="DNA-BINDING TRANSCRIPTIONAL ACTIVATOR DEVR_DOSR"/>
    <property type="match status" value="1"/>
</dbReference>
<keyword evidence="4" id="KW-0597">Phosphoprotein</keyword>
<evidence type="ECO:0000259" key="6">
    <source>
        <dbReference type="PROSITE" id="PS50110"/>
    </source>
</evidence>